<evidence type="ECO:0000313" key="6">
    <source>
        <dbReference type="Proteomes" id="UP000824120"/>
    </source>
</evidence>
<dbReference type="SUPFAM" id="SSF75005">
    <property type="entry name" value="Arabinanase/levansucrase/invertase"/>
    <property type="match status" value="1"/>
</dbReference>
<dbReference type="InterPro" id="IPR013148">
    <property type="entry name" value="Glyco_hydro_32_N"/>
</dbReference>
<comment type="similarity">
    <text evidence="1">Belongs to the glycosyl hydrolase 32 family.</text>
</comment>
<accession>A0A9J5WMF0</accession>
<evidence type="ECO:0000256" key="1">
    <source>
        <dbReference type="ARBA" id="ARBA00009902"/>
    </source>
</evidence>
<keyword evidence="3" id="KW-0326">Glycosidase</keyword>
<dbReference type="EMBL" id="JACXVP010000011">
    <property type="protein sequence ID" value="KAG5576533.1"/>
    <property type="molecule type" value="Genomic_DNA"/>
</dbReference>
<dbReference type="GO" id="GO:0016798">
    <property type="term" value="F:hydrolase activity, acting on glycosyl bonds"/>
    <property type="evidence" value="ECO:0007669"/>
    <property type="project" value="UniProtKB-KW"/>
</dbReference>
<dbReference type="PANTHER" id="PTHR31953">
    <property type="entry name" value="BETA-FRUCTOFURANOSIDASE, INSOLUBLE ISOENZYME CWINV1-RELATED"/>
    <property type="match status" value="1"/>
</dbReference>
<dbReference type="OrthoDB" id="202537at2759"/>
<dbReference type="Proteomes" id="UP000824120">
    <property type="component" value="Chromosome 11"/>
</dbReference>
<dbReference type="Pfam" id="PF00251">
    <property type="entry name" value="Glyco_hydro_32N"/>
    <property type="match status" value="1"/>
</dbReference>
<dbReference type="InterPro" id="IPR050551">
    <property type="entry name" value="Fructan_Metab_Enzymes"/>
</dbReference>
<evidence type="ECO:0000259" key="4">
    <source>
        <dbReference type="Pfam" id="PF00251"/>
    </source>
</evidence>
<feature type="domain" description="Glycosyl hydrolase family 32 N-terminal" evidence="4">
    <location>
        <begin position="9"/>
        <end position="93"/>
    </location>
</feature>
<evidence type="ECO:0000256" key="2">
    <source>
        <dbReference type="ARBA" id="ARBA00022801"/>
    </source>
</evidence>
<gene>
    <name evidence="5" type="ORF">H5410_056667</name>
</gene>
<dbReference type="AlphaFoldDB" id="A0A9J5WMF0"/>
<comment type="caution">
    <text evidence="5">The sequence shown here is derived from an EMBL/GenBank/DDBJ whole genome shotgun (WGS) entry which is preliminary data.</text>
</comment>
<keyword evidence="6" id="KW-1185">Reference proteome</keyword>
<sequence>MHDLGFKDPNEPYDINSYWSGSATILQYGTPVILYTLAMPKNPSNPYLIEWIKSPHNPIMEPNDMNNINYTLFRDPTTAWLGNDGRLRGILGNK</sequence>
<organism evidence="5 6">
    <name type="scientific">Solanum commersonii</name>
    <name type="common">Commerson's wild potato</name>
    <name type="synonym">Commerson's nightshade</name>
    <dbReference type="NCBI Taxonomy" id="4109"/>
    <lineage>
        <taxon>Eukaryota</taxon>
        <taxon>Viridiplantae</taxon>
        <taxon>Streptophyta</taxon>
        <taxon>Embryophyta</taxon>
        <taxon>Tracheophyta</taxon>
        <taxon>Spermatophyta</taxon>
        <taxon>Magnoliopsida</taxon>
        <taxon>eudicotyledons</taxon>
        <taxon>Gunneridae</taxon>
        <taxon>Pentapetalae</taxon>
        <taxon>asterids</taxon>
        <taxon>lamiids</taxon>
        <taxon>Solanales</taxon>
        <taxon>Solanaceae</taxon>
        <taxon>Solanoideae</taxon>
        <taxon>Solaneae</taxon>
        <taxon>Solanum</taxon>
    </lineage>
</organism>
<protein>
    <recommendedName>
        <fullName evidence="4">Glycosyl hydrolase family 32 N-terminal domain-containing protein</fullName>
    </recommendedName>
</protein>
<proteinExistence type="inferred from homology"/>
<dbReference type="InterPro" id="IPR023296">
    <property type="entry name" value="Glyco_hydro_beta-prop_sf"/>
</dbReference>
<dbReference type="Gene3D" id="2.115.10.20">
    <property type="entry name" value="Glycosyl hydrolase domain, family 43"/>
    <property type="match status" value="1"/>
</dbReference>
<evidence type="ECO:0000313" key="5">
    <source>
        <dbReference type="EMBL" id="KAG5576533.1"/>
    </source>
</evidence>
<evidence type="ECO:0000256" key="3">
    <source>
        <dbReference type="ARBA" id="ARBA00023295"/>
    </source>
</evidence>
<keyword evidence="2" id="KW-0378">Hydrolase</keyword>
<name>A0A9J5WMF0_SOLCO</name>
<reference evidence="5 6" key="1">
    <citation type="submission" date="2020-09" db="EMBL/GenBank/DDBJ databases">
        <title>De no assembly of potato wild relative species, Solanum commersonii.</title>
        <authorList>
            <person name="Cho K."/>
        </authorList>
    </citation>
    <scope>NUCLEOTIDE SEQUENCE [LARGE SCALE GENOMIC DNA]</scope>
    <source>
        <strain evidence="5">LZ3.2</strain>
        <tissue evidence="5">Leaf</tissue>
    </source>
</reference>